<comment type="caution">
    <text evidence="3">The sequence shown here is derived from an EMBL/GenBank/DDBJ whole genome shotgun (WGS) entry which is preliminary data.</text>
</comment>
<feature type="chain" id="PRO_5020730785" evidence="1">
    <location>
        <begin position="31"/>
        <end position="631"/>
    </location>
</feature>
<dbReference type="Proteomes" id="UP000309215">
    <property type="component" value="Unassembled WGS sequence"/>
</dbReference>
<dbReference type="EMBL" id="SSMQ01000038">
    <property type="protein sequence ID" value="TKD01657.1"/>
    <property type="molecule type" value="Genomic_DNA"/>
</dbReference>
<evidence type="ECO:0000313" key="3">
    <source>
        <dbReference type="EMBL" id="TKD01657.1"/>
    </source>
</evidence>
<dbReference type="InterPro" id="IPR021655">
    <property type="entry name" value="Put_metal-bd"/>
</dbReference>
<proteinExistence type="predicted"/>
<organism evidence="3 4">
    <name type="scientific">Polyangium fumosum</name>
    <dbReference type="NCBI Taxonomy" id="889272"/>
    <lineage>
        <taxon>Bacteria</taxon>
        <taxon>Pseudomonadati</taxon>
        <taxon>Myxococcota</taxon>
        <taxon>Polyangia</taxon>
        <taxon>Polyangiales</taxon>
        <taxon>Polyangiaceae</taxon>
        <taxon>Polyangium</taxon>
    </lineage>
</organism>
<protein>
    <submittedName>
        <fullName evidence="3">DUF4114 domain-containing protein</fullName>
    </submittedName>
</protein>
<evidence type="ECO:0000313" key="4">
    <source>
        <dbReference type="Proteomes" id="UP000309215"/>
    </source>
</evidence>
<gene>
    <name evidence="3" type="ORF">E8A74_30385</name>
</gene>
<feature type="signal peptide" evidence="1">
    <location>
        <begin position="1"/>
        <end position="30"/>
    </location>
</feature>
<dbReference type="Pfam" id="PF11617">
    <property type="entry name" value="Cu-binding_MopE"/>
    <property type="match status" value="5"/>
</dbReference>
<keyword evidence="1" id="KW-0732">Signal</keyword>
<evidence type="ECO:0000256" key="1">
    <source>
        <dbReference type="SAM" id="SignalP"/>
    </source>
</evidence>
<accession>A0A4U1J3R0</accession>
<dbReference type="Pfam" id="PF13448">
    <property type="entry name" value="DUF4114"/>
    <property type="match status" value="1"/>
</dbReference>
<sequence length="631" mass="62365">MEILRSGPPRAAWPALVALGLCLSPGDARAVVEQTDGLVVPVQVANCPGSGNAEGCIQVGLNIGEGLAATAANNPLNAIFNAVTSPELFSIPKTNGNFGNVTVQDFIEGAGYENTFGWYNASDPTKLYAITPCADEPGSSRTVNFQTEFTAGRYLGGFIGFFLITPENAPVGNNCGSIGNVGHIYYTEQARNGDGNYVHYLLYQSKANPLAYYFGFEDLYRGGDNDFEDMFLKVTGLLAPCTPTAEICDNKDNNCDGIVDNAPVDAGGACGATDVGACAFGTVTCQNGALVCVGAVGPSPEQCNKLDDDCNGVVDDGAAGAGVACGTDVGECTYGTSQCIGGVIVCLGGKGPSLEVCNTLDDDCNGVADDETKDSGGPCGSNIGACLPGTLACVAGSIECVGGTAGTPETCNGIDDDCNGAIDDGNPGGGASCGTDVGSCEAGTEFCVGGSLVCVGAVGPGSEICDGLDNDCDGVADNLAVCPGDSKCVEGTCAEQCKFGEFPCPGGQVCKEGYCVPATCDNVTCQPGYSCTQGVCVPDNPMGSGGAGGAGGDGGAGGNGSTGGNGGGGATGTGTGASGQSNAWGLATGGGGALCAASPSHFGGRAGGAAMTLLLAASAFVARRRGPRRSA</sequence>
<dbReference type="AlphaFoldDB" id="A0A4U1J3R0"/>
<dbReference type="InterPro" id="IPR025193">
    <property type="entry name" value="DUF4114"/>
</dbReference>
<dbReference type="OrthoDB" id="1204817at2"/>
<evidence type="ECO:0000259" key="2">
    <source>
        <dbReference type="Pfam" id="PF13448"/>
    </source>
</evidence>
<feature type="domain" description="DUF4114" evidence="2">
    <location>
        <begin position="156"/>
        <end position="235"/>
    </location>
</feature>
<name>A0A4U1J3R0_9BACT</name>
<keyword evidence="4" id="KW-1185">Reference proteome</keyword>
<reference evidence="3 4" key="1">
    <citation type="submission" date="2019-04" db="EMBL/GenBank/DDBJ databases">
        <authorList>
            <person name="Li Y."/>
            <person name="Wang J."/>
        </authorList>
    </citation>
    <scope>NUCLEOTIDE SEQUENCE [LARGE SCALE GENOMIC DNA]</scope>
    <source>
        <strain evidence="3 4">DSM 14668</strain>
    </source>
</reference>
<dbReference type="RefSeq" id="WP_136932607.1">
    <property type="nucleotide sequence ID" value="NZ_SSMQ01000038.1"/>
</dbReference>